<dbReference type="KEGG" id="parq:DSM112329_02999"/>
<keyword evidence="1" id="KW-0472">Membrane</keyword>
<name>A0AAU7AWZ1_9ACTN</name>
<dbReference type="RefSeq" id="WP_354697374.1">
    <property type="nucleotide sequence ID" value="NZ_CP114014.1"/>
</dbReference>
<sequence length="165" mass="15896">MFAEGVSLHTPLSIGTATVAASFVILVCWLALPVRPGLGTIANALSIGLVIDLTLELLGGTSGHVTVQAVEVLAGIGLVGIGSGLYLGAALGPGPRDGLMTGLHARTGTPIAAVRAGIELSALVLGAVLGGTVGVGTVAFALLVGPAVQASMAALPAATTAAADD</sequence>
<reference evidence="2" key="1">
    <citation type="submission" date="2022-12" db="EMBL/GenBank/DDBJ databases">
        <title>Paraconexibacter alkalitolerans sp. nov. and Baekduia alba sp. nov., isolated from soil and emended description of the genera Paraconexibacter (Chun et al., 2020) and Baekduia (An et al., 2020).</title>
        <authorList>
            <person name="Vieira S."/>
            <person name="Huber K.J."/>
            <person name="Geppert A."/>
            <person name="Wolf J."/>
            <person name="Neumann-Schaal M."/>
            <person name="Muesken M."/>
            <person name="Overmann J."/>
        </authorList>
    </citation>
    <scope>NUCLEOTIDE SEQUENCE</scope>
    <source>
        <strain evidence="2">AEG42_29</strain>
    </source>
</reference>
<dbReference type="AlphaFoldDB" id="A0AAU7AWZ1"/>
<feature type="transmembrane region" description="Helical" evidence="1">
    <location>
        <begin position="12"/>
        <end position="32"/>
    </location>
</feature>
<keyword evidence="1" id="KW-0812">Transmembrane</keyword>
<organism evidence="2">
    <name type="scientific">Paraconexibacter sp. AEG42_29</name>
    <dbReference type="NCBI Taxonomy" id="2997339"/>
    <lineage>
        <taxon>Bacteria</taxon>
        <taxon>Bacillati</taxon>
        <taxon>Actinomycetota</taxon>
        <taxon>Thermoleophilia</taxon>
        <taxon>Solirubrobacterales</taxon>
        <taxon>Paraconexibacteraceae</taxon>
        <taxon>Paraconexibacter</taxon>
    </lineage>
</organism>
<evidence type="ECO:0000313" key="2">
    <source>
        <dbReference type="EMBL" id="XAY06136.1"/>
    </source>
</evidence>
<dbReference type="PANTHER" id="PTHR40078:SF1">
    <property type="entry name" value="INTEGRAL MEMBRANE PROTEIN"/>
    <property type="match status" value="1"/>
</dbReference>
<keyword evidence="1" id="KW-1133">Transmembrane helix</keyword>
<evidence type="ECO:0000256" key="1">
    <source>
        <dbReference type="SAM" id="Phobius"/>
    </source>
</evidence>
<accession>A0AAU7AWZ1</accession>
<proteinExistence type="predicted"/>
<protein>
    <recommendedName>
        <fullName evidence="3">Integral membrane protein</fullName>
    </recommendedName>
</protein>
<dbReference type="EMBL" id="CP114014">
    <property type="protein sequence ID" value="XAY06136.1"/>
    <property type="molecule type" value="Genomic_DNA"/>
</dbReference>
<feature type="transmembrane region" description="Helical" evidence="1">
    <location>
        <begin position="70"/>
        <end position="91"/>
    </location>
</feature>
<dbReference type="Pfam" id="PF19700">
    <property type="entry name" value="DUF6198"/>
    <property type="match status" value="1"/>
</dbReference>
<dbReference type="PANTHER" id="PTHR40078">
    <property type="entry name" value="INTEGRAL MEMBRANE PROTEIN-RELATED"/>
    <property type="match status" value="1"/>
</dbReference>
<gene>
    <name evidence="2" type="ORF">DSM112329_02999</name>
</gene>
<feature type="transmembrane region" description="Helical" evidence="1">
    <location>
        <begin position="120"/>
        <end position="144"/>
    </location>
</feature>
<evidence type="ECO:0008006" key="3">
    <source>
        <dbReference type="Google" id="ProtNLM"/>
    </source>
</evidence>
<feature type="transmembrane region" description="Helical" evidence="1">
    <location>
        <begin position="38"/>
        <end position="58"/>
    </location>
</feature>
<dbReference type="InterPro" id="IPR038750">
    <property type="entry name" value="YczE/YyaS-like"/>
</dbReference>